<dbReference type="InterPro" id="IPR000010">
    <property type="entry name" value="Cystatin_dom"/>
</dbReference>
<comment type="similarity">
    <text evidence="2">Belongs to the cystatin family.</text>
</comment>
<dbReference type="Pfam" id="PF00031">
    <property type="entry name" value="Cystatin"/>
    <property type="match status" value="1"/>
</dbReference>
<evidence type="ECO:0000256" key="3">
    <source>
        <dbReference type="ARBA" id="ARBA00022490"/>
    </source>
</evidence>
<evidence type="ECO:0000313" key="7">
    <source>
        <dbReference type="EMBL" id="CAD20980.1"/>
    </source>
</evidence>
<dbReference type="SUPFAM" id="SSF54403">
    <property type="entry name" value="Cystatin/monellin"/>
    <property type="match status" value="1"/>
</dbReference>
<reference evidence="7" key="2">
    <citation type="submission" date="2002-01" db="EMBL/GenBank/DDBJ databases">
        <authorList>
            <person name="Rasool O."/>
        </authorList>
    </citation>
    <scope>NUCLEOTIDE SEQUENCE</scope>
</reference>
<proteinExistence type="evidence at transcript level"/>
<protein>
    <submittedName>
        <fullName evidence="7">Cystatin</fullName>
    </submittedName>
</protein>
<accession>Q8WQ46</accession>
<dbReference type="InterPro" id="IPR001713">
    <property type="entry name" value="Prot_inh_stefin"/>
</dbReference>
<dbReference type="AlphaFoldDB" id="Q8WQ46"/>
<dbReference type="Gene3D" id="3.10.450.10">
    <property type="match status" value="1"/>
</dbReference>
<keyword evidence="4" id="KW-0646">Protease inhibitor</keyword>
<dbReference type="InterPro" id="IPR046350">
    <property type="entry name" value="Cystatin_sf"/>
</dbReference>
<evidence type="ECO:0000256" key="5">
    <source>
        <dbReference type="ARBA" id="ARBA00022704"/>
    </source>
</evidence>
<sequence length="98" mass="11294">MMCGGLAETKQPDAEVIEICSTIRPHLETKVGRTFETFEPISYRTQVVNGVNYFIKIRVGDNHYVHARVHRAFSGETNLHGYQDNKGEQDELEYIDMF</sequence>
<dbReference type="PRINTS" id="PR00295">
    <property type="entry name" value="STEFINA"/>
</dbReference>
<dbReference type="GO" id="GO:0005829">
    <property type="term" value="C:cytosol"/>
    <property type="evidence" value="ECO:0007669"/>
    <property type="project" value="TreeGrafter"/>
</dbReference>
<dbReference type="SMART" id="SM00043">
    <property type="entry name" value="CY"/>
    <property type="match status" value="1"/>
</dbReference>
<dbReference type="FunFam" id="3.10.450.10:FF:000001">
    <property type="entry name" value="Cystatin-A"/>
    <property type="match status" value="1"/>
</dbReference>
<evidence type="ECO:0000256" key="1">
    <source>
        <dbReference type="ARBA" id="ARBA00004496"/>
    </source>
</evidence>
<feature type="domain" description="Cystatin" evidence="6">
    <location>
        <begin position="1"/>
        <end position="95"/>
    </location>
</feature>
<dbReference type="SMR" id="Q8WQ46"/>
<dbReference type="EMBL" id="AJ428051">
    <property type="protein sequence ID" value="CAD20980.1"/>
    <property type="molecule type" value="mRNA"/>
</dbReference>
<dbReference type="PANTHER" id="PTHR11414:SF21">
    <property type="entry name" value="CYSTATIN 14A, TANDEM DUPLICATE 1-RELATED"/>
    <property type="match status" value="1"/>
</dbReference>
<keyword evidence="5" id="KW-0789">Thiol protease inhibitor</keyword>
<comment type="subcellular location">
    <subcellularLocation>
        <location evidence="1">Cytoplasm</location>
    </subcellularLocation>
</comment>
<name>Q8WQ46_LEPDS</name>
<keyword evidence="3" id="KW-0963">Cytoplasm</keyword>
<reference evidence="7" key="1">
    <citation type="submission" date="2002-01" db="EMBL/GenBank/DDBJ databases">
        <title>Cloning of an IgE binding protein from the mite Lepidoglyphus destructor homologous to a cysteine proteinase inhibitor.</title>
        <authorList>
            <person name="Kaiser L."/>
        </authorList>
    </citation>
    <scope>NUCLEOTIDE SEQUENCE</scope>
</reference>
<organism evidence="7">
    <name type="scientific">Lepidoglyphus destructor</name>
    <name type="common">Storage mite</name>
    <name type="synonym">Glycyphagus destructor</name>
    <dbReference type="NCBI Taxonomy" id="36936"/>
    <lineage>
        <taxon>Eukaryota</taxon>
        <taxon>Metazoa</taxon>
        <taxon>Ecdysozoa</taxon>
        <taxon>Arthropoda</taxon>
        <taxon>Chelicerata</taxon>
        <taxon>Arachnida</taxon>
        <taxon>Acari</taxon>
        <taxon>Acariformes</taxon>
        <taxon>Sarcoptiformes</taxon>
        <taxon>Astigmata</taxon>
        <taxon>Glycyphagoidea</taxon>
        <taxon>Glycyphagidae</taxon>
        <taxon>Lepidoglyphus</taxon>
    </lineage>
</organism>
<evidence type="ECO:0000259" key="6">
    <source>
        <dbReference type="SMART" id="SM00043"/>
    </source>
</evidence>
<evidence type="ECO:0000256" key="2">
    <source>
        <dbReference type="ARBA" id="ARBA00009403"/>
    </source>
</evidence>
<dbReference type="PANTHER" id="PTHR11414">
    <property type="entry name" value="CYSTATIN FAMILY MEMBER"/>
    <property type="match status" value="1"/>
</dbReference>
<evidence type="ECO:0000256" key="4">
    <source>
        <dbReference type="ARBA" id="ARBA00022690"/>
    </source>
</evidence>
<dbReference type="MEROPS" id="I25.003"/>
<dbReference type="GO" id="GO:0004869">
    <property type="term" value="F:cysteine-type endopeptidase inhibitor activity"/>
    <property type="evidence" value="ECO:0007669"/>
    <property type="project" value="UniProtKB-KW"/>
</dbReference>